<evidence type="ECO:0000259" key="1">
    <source>
        <dbReference type="Pfam" id="PF00656"/>
    </source>
</evidence>
<geneLocation type="plasmid" evidence="3">
    <name>plasmid1</name>
</geneLocation>
<dbReference type="GO" id="GO:0004197">
    <property type="term" value="F:cysteine-type endopeptidase activity"/>
    <property type="evidence" value="ECO:0007669"/>
    <property type="project" value="InterPro"/>
</dbReference>
<dbReference type="SUPFAM" id="SSF52129">
    <property type="entry name" value="Caspase-like"/>
    <property type="match status" value="1"/>
</dbReference>
<dbReference type="Pfam" id="PF00656">
    <property type="entry name" value="Peptidase_C14"/>
    <property type="match status" value="1"/>
</dbReference>
<evidence type="ECO:0000259" key="2">
    <source>
        <dbReference type="Pfam" id="PF24407"/>
    </source>
</evidence>
<proteinExistence type="predicted"/>
<sequence length="2216" mass="252029">MMSMNNFPENDEPRRYLIVIGSPHCPNLGLPHLPQVEFDIVKIIELFANRQQGYEIVLTDQIPVGATSNQIKNALNIWFASSDRRASDRVVIYYGGHGDEVGQLSDHYLFTAESCKNNLSNTAIATRSLIESLFQGDNECPQNVLLILDVCYAGIGQQQAFDVLNRLKNFNSAGSGIWIVAASTDGQAGDGAFVEALSTAMQFEAGSTEEFLSISQIVHHINQHFKANQKAQRAIASGARIQEQASFIRNTRFQSPTRRIQQPTLLVPGESRNVDVTVGMLTSKIDRLSSELSKAKAQHLETYRELYRRGEFQEALSILSALRADEHWDNFDKVLQAQILCSLAGYVLGIEKDVAKAQELAEEAQAIDPEANTTIIRVLIQYNIEGAEAALKLIDNPSTLDLYNLKLGLHLELGQLDEVFSQLEKLAQKFEADSETNRIHALALLDQSDIPGAQVKIQQARYDNPRWEKIRAAEATINYFSALSPSIAPRLIDRPLPVEWCLVKRDDESLRRLRMAAAEFSQLAAETERGDPQRDHWEIWHFAALANDPDHQAEAQTLCQALLAKDPTHPQAIAWSIVRRYEIDTTSSQQALEALVQAGSQDLECIITLLGLYVQFNSPKLALDLLNAKQEVFERTNRLEIWQFWYVQALSANGDFEQALEIIEQFDRSEVRRNLQVAVFYERSRLQNHWQPLAEFLEICWQESGNNQYLYEACQLQAKLQNWSYVVEHADTLVLSIATADALSLAALAAWQVDHAEQCYHLLNNHLHLFPHRVLPPDLRRLRTRCQARLGLLPQAISDASELAYLQETVENLTIILNLQIDHGDLQGVAQTASRLLRNEEIRPSVLLRASRCLLIEDFHLARRLWQRAVTGDIDNDLLREVISLGYNLEFDRELRPFIHRAQILALSGQGPFQLIEMPELLNREREWIASAEVMNSKYDVAELPIHLIAQFRHLPLSGIFHSLFNVNASEPNPLLQAPIFIRHGARPFPQITLESTFQRRLHLDISALLVAAHLEILDVLERRFHPIRISPALPTALLQEAEHFTPQQPSQLAGYREILRLHKAKQLQQLPSSLTLSSENLLEHLNEQTAMLLQQARCENGFVVEFLPLERIDENGNSHPIVLEESDQQRLINCRTLIEVLREEGSLSQTAYESALEKLPDLSHVSVSQRPTRNDALFVNSGLVKSLADSELLAKLCRHFRIFITTQCIDEAQAAVNGNEAATEMVQWIRELIQKISDGLAQGRYEMVAVLSSDSDEASESRQLLDANGLTAYDLFNYQPQENDLIWIDDRFFSQYPYQEHGVPIIGILEILEVLRVNQDLSEADYYEKILQLRKSNARYVPITSREILYHLEQTQVKDNGNLQETEDLAILRRYIATCLLDSHRLQRPTRDQNATHPDGELPFVSGCVRATLEALRTIWADEQRSIKTAAAYSDWILFNLYTGMFGVRHLLPELDVDQDGLEVLSDDIWMLYCYGLGLWRIDEQSHRFVSHRRKAYFQWLEHRMIERRFRANSEMIPAIARLICETILHLSRDESLNEQQSHLCRLMLERFYRDLPTALKNELNAEPELTAYFQIEIIEAVNLSQFDPAHRPIFSASEFLSAISTVMNGREAEIKASNSEIIYRVQAVHQGDTVIQLHFTNLTTVHKFAIQDDVMGLASANPKVREQLLRANPAWFDCDHTTYENAIAAIVSTTDLQRRLDQTNQWRRESARCFYESFQQKLHQEQEFTTEDLISPCGAGLLRHFHLVQHSSESLSFSESLESAAISMLVVNDLETCIERFSCFPTKLPSQIKKAFLNLPSDEREELLEGLVDKMTSPVCQLHMLDLALSSPGSIPLVQQVFNALLSRDGQIQFQLFEAILCLVDKEFSYWLEARQWSPSIRLAITWAHSSKLHNLLYEPDVDLEAFSRELNDLNQMRQISAEILDRDAALWNDILSPRRLNRIRFIVGGMGAILQDCEQSVLEAIGVVQSLTDFATKTVEDQRFLSISLWHDDDTLAQNNLGALWGGSRQKNLSIVLGEDLARQGASDYLKAMVDTAIGVLETEPTCENQWSLLIYIIGDLPMYADLAEKLSHLAKTINFAELYDTQPTTTFLALRVACDHAANTTDEELRAKLETELIAIAQSVSLLEQSLQVDKEISEQLLECALKVTVRLNNPCMTSASLNKLLEKIATAWWRFSEIRAEGMCLTSFDLPANQLHYAWTANLKLRTLRRY</sequence>
<evidence type="ECO:0008006" key="5">
    <source>
        <dbReference type="Google" id="ProtNLM"/>
    </source>
</evidence>
<dbReference type="Gene3D" id="3.40.50.1460">
    <property type="match status" value="1"/>
</dbReference>
<gene>
    <name evidence="3" type="ORF">NIES2135_63680</name>
</gene>
<reference evidence="3 4" key="1">
    <citation type="submission" date="2017-06" db="EMBL/GenBank/DDBJ databases">
        <title>Genome sequencing of cyanobaciteial culture collection at National Institute for Environmental Studies (NIES).</title>
        <authorList>
            <person name="Hirose Y."/>
            <person name="Shimura Y."/>
            <person name="Fujisawa T."/>
            <person name="Nakamura Y."/>
            <person name="Kawachi M."/>
        </authorList>
    </citation>
    <scope>NUCLEOTIDE SEQUENCE [LARGE SCALE GENOMIC DNA]</scope>
    <source>
        <strain evidence="3 4">NIES-2135</strain>
        <plasmid evidence="4">Plasmid Plasmid1 dna</plasmid>
    </source>
</reference>
<dbReference type="Pfam" id="PF24407">
    <property type="entry name" value="HTH_upst_double_PIN"/>
    <property type="match status" value="1"/>
</dbReference>
<dbReference type="InterPro" id="IPR056620">
    <property type="entry name" value="HTH_next_PIN-TPR-GreABC"/>
</dbReference>
<evidence type="ECO:0000313" key="4">
    <source>
        <dbReference type="Proteomes" id="UP000217895"/>
    </source>
</evidence>
<name>A0A1Z4JRV0_LEPBY</name>
<keyword evidence="3" id="KW-0614">Plasmid</keyword>
<dbReference type="GO" id="GO:0006508">
    <property type="term" value="P:proteolysis"/>
    <property type="evidence" value="ECO:0007669"/>
    <property type="project" value="InterPro"/>
</dbReference>
<dbReference type="EMBL" id="AP018204">
    <property type="protein sequence ID" value="BAY59491.1"/>
    <property type="molecule type" value="Genomic_DNA"/>
</dbReference>
<dbReference type="InterPro" id="IPR029030">
    <property type="entry name" value="Caspase-like_dom_sf"/>
</dbReference>
<protein>
    <recommendedName>
        <fullName evidence="5">Peptidase C14 caspase catalytic subunit p20</fullName>
    </recommendedName>
</protein>
<dbReference type="InterPro" id="IPR011600">
    <property type="entry name" value="Pept_C14_caspase"/>
</dbReference>
<keyword evidence="4" id="KW-1185">Reference proteome</keyword>
<accession>A0A1Z4JRV0</accession>
<feature type="domain" description="HTH" evidence="2">
    <location>
        <begin position="918"/>
        <end position="987"/>
    </location>
</feature>
<feature type="domain" description="Peptidase C14 caspase" evidence="1">
    <location>
        <begin position="15"/>
        <end position="234"/>
    </location>
</feature>
<evidence type="ECO:0000313" key="3">
    <source>
        <dbReference type="EMBL" id="BAY59491.1"/>
    </source>
</evidence>
<dbReference type="Proteomes" id="UP000217895">
    <property type="component" value="Plasmid Plasmid1 dna"/>
</dbReference>
<organism evidence="3 4">
    <name type="scientific">Leptolyngbya boryana NIES-2135</name>
    <dbReference type="NCBI Taxonomy" id="1973484"/>
    <lineage>
        <taxon>Bacteria</taxon>
        <taxon>Bacillati</taxon>
        <taxon>Cyanobacteriota</taxon>
        <taxon>Cyanophyceae</taxon>
        <taxon>Leptolyngbyales</taxon>
        <taxon>Leptolyngbyaceae</taxon>
        <taxon>Leptolyngbya group</taxon>
        <taxon>Leptolyngbya</taxon>
    </lineage>
</organism>